<dbReference type="Gene3D" id="3.40.50.2300">
    <property type="match status" value="1"/>
</dbReference>
<evidence type="ECO:0000259" key="11">
    <source>
        <dbReference type="PROSITE" id="PS51294"/>
    </source>
</evidence>
<evidence type="ECO:0000256" key="2">
    <source>
        <dbReference type="ARBA" id="ARBA00022553"/>
    </source>
</evidence>
<dbReference type="SMART" id="SM00448">
    <property type="entry name" value="REC"/>
    <property type="match status" value="1"/>
</dbReference>
<evidence type="ECO:0000256" key="7">
    <source>
        <dbReference type="ARBA" id="ARBA00023242"/>
    </source>
</evidence>
<evidence type="ECO:0000256" key="3">
    <source>
        <dbReference type="ARBA" id="ARBA00023012"/>
    </source>
</evidence>
<dbReference type="Pfam" id="PF00072">
    <property type="entry name" value="Response_reg"/>
    <property type="match status" value="1"/>
</dbReference>
<evidence type="ECO:0000259" key="10">
    <source>
        <dbReference type="PROSITE" id="PS50110"/>
    </source>
</evidence>
<feature type="compositionally biased region" description="Basic and acidic residues" evidence="9">
    <location>
        <begin position="189"/>
        <end position="200"/>
    </location>
</feature>
<protein>
    <recommendedName>
        <fullName evidence="14">Two-component response regulator ARR2</fullName>
    </recommendedName>
</protein>
<dbReference type="InterPro" id="IPR001005">
    <property type="entry name" value="SANT/Myb"/>
</dbReference>
<evidence type="ECO:0000313" key="12">
    <source>
        <dbReference type="EMBL" id="WKA07118.1"/>
    </source>
</evidence>
<keyword evidence="6" id="KW-0804">Transcription</keyword>
<dbReference type="Pfam" id="PF00249">
    <property type="entry name" value="Myb_DNA-binding"/>
    <property type="match status" value="1"/>
</dbReference>
<evidence type="ECO:0000256" key="9">
    <source>
        <dbReference type="SAM" id="MobiDB-lite"/>
    </source>
</evidence>
<reference evidence="12 13" key="1">
    <citation type="journal article" date="2023" name="Hortic Res">
        <title>The complete reference genome for grapevine (Vitis vinifera L.) genetics and breeding.</title>
        <authorList>
            <person name="Shi X."/>
            <person name="Cao S."/>
            <person name="Wang X."/>
            <person name="Huang S."/>
            <person name="Wang Y."/>
            <person name="Liu Z."/>
            <person name="Liu W."/>
            <person name="Leng X."/>
            <person name="Peng Y."/>
            <person name="Wang N."/>
            <person name="Wang Y."/>
            <person name="Ma Z."/>
            <person name="Xu X."/>
            <person name="Zhang F."/>
            <person name="Xue H."/>
            <person name="Zhong H."/>
            <person name="Wang Y."/>
            <person name="Zhang K."/>
            <person name="Velt A."/>
            <person name="Avia K."/>
            <person name="Holtgrawe D."/>
            <person name="Grimplet J."/>
            <person name="Matus J.T."/>
            <person name="Ware D."/>
            <person name="Wu X."/>
            <person name="Wang H."/>
            <person name="Liu C."/>
            <person name="Fang Y."/>
            <person name="Rustenholz C."/>
            <person name="Cheng Z."/>
            <person name="Xiao H."/>
            <person name="Zhou Y."/>
        </authorList>
    </citation>
    <scope>NUCLEOTIDE SEQUENCE [LARGE SCALE GENOMIC DNA]</scope>
    <source>
        <strain evidence="13">cv. Pinot noir / PN40024</strain>
        <tissue evidence="12">Leaf</tissue>
    </source>
</reference>
<dbReference type="NCBIfam" id="TIGR01557">
    <property type="entry name" value="myb_SHAQKYF"/>
    <property type="match status" value="1"/>
</dbReference>
<gene>
    <name evidence="12" type="ORF">VitviT2T_024981</name>
</gene>
<evidence type="ECO:0000256" key="1">
    <source>
        <dbReference type="ARBA" id="ARBA00004123"/>
    </source>
</evidence>
<keyword evidence="2 8" id="KW-0597">Phosphoprotein</keyword>
<proteinExistence type="predicted"/>
<feature type="compositionally biased region" description="Polar residues" evidence="9">
    <location>
        <begin position="155"/>
        <end position="168"/>
    </location>
</feature>
<feature type="domain" description="HTH myb-type" evidence="11">
    <location>
        <begin position="203"/>
        <end position="262"/>
    </location>
</feature>
<feature type="compositionally biased region" description="Basic residues" evidence="9">
    <location>
        <begin position="179"/>
        <end position="188"/>
    </location>
</feature>
<evidence type="ECO:0000256" key="4">
    <source>
        <dbReference type="ARBA" id="ARBA00023015"/>
    </source>
</evidence>
<dbReference type="PANTHER" id="PTHR43874">
    <property type="entry name" value="TWO-COMPONENT RESPONSE REGULATOR"/>
    <property type="match status" value="1"/>
</dbReference>
<evidence type="ECO:0000256" key="8">
    <source>
        <dbReference type="PROSITE-ProRule" id="PRU00169"/>
    </source>
</evidence>
<evidence type="ECO:0000313" key="13">
    <source>
        <dbReference type="Proteomes" id="UP001227230"/>
    </source>
</evidence>
<sequence length="619" mass="68347">MDSEINTSSQSLEIKTSHVGLHIMVVDDDVICLSIVAGILKTWKYEVVTVNSAQDALTTLRTRSNFFHLIVTDVHMPEMDGFEFQRLVHEEFHLPVVMMSADDKESSMLRGLEAGAAFYIVKPVNYDDLKNLWQYAVGPKKGKSHIVMQEIERTQGASQLEKTSNNEVESLMNEEKHNKRDSKRKTLKKANEGNGKEKSETVAPKKAKVIWTSALHNRFLEAARKIGLERAVPKRILEIMNVPGLTRENVASHLQKYRIFLKRVMETSSSGTITGKNISERTLRSSFATGHPSLMVNALQRGFPQFLDHQQVGASQLQPRFLGNLPIANASSLSSTIFPNQQASSGNPIPQLGYGQAHSMNKHAYLQQPTFGNTKALYQANGAGMNATNPMQMYQQKTQARSELVPNAMSNNTFTAFGVSDPNNIHGIQNNGVNNSDMTLNIAGSGQIGFAGGGILNGFNGGYGLFDGNNGFGGTNQIPPRFSNVIQQENNPMLLPQQNNLGEGGEDNSYLLDQLRNNTAPMENTSISQFAENDLDEIFGQNQPKNPSYNERQFDGGIISYDYDSGMNQLDDYFPIFDPPYPNQKQGSGEVVEHGAYNGYLEGVSDDVVDLVFGPSGMY</sequence>
<comment type="subcellular location">
    <subcellularLocation>
        <location evidence="1">Nucleus</location>
    </subcellularLocation>
</comment>
<dbReference type="InterPro" id="IPR017930">
    <property type="entry name" value="Myb_dom"/>
</dbReference>
<accession>A0ABY9DHA5</accession>
<dbReference type="SUPFAM" id="SSF52172">
    <property type="entry name" value="CheY-like"/>
    <property type="match status" value="1"/>
</dbReference>
<feature type="modified residue" description="4-aspartylphosphate" evidence="8">
    <location>
        <position position="73"/>
    </location>
</feature>
<evidence type="ECO:0000256" key="6">
    <source>
        <dbReference type="ARBA" id="ARBA00023163"/>
    </source>
</evidence>
<dbReference type="Proteomes" id="UP001227230">
    <property type="component" value="Chromosome 16"/>
</dbReference>
<dbReference type="InterPro" id="IPR001789">
    <property type="entry name" value="Sig_transdc_resp-reg_receiver"/>
</dbReference>
<keyword evidence="3" id="KW-0902">Two-component regulatory system</keyword>
<dbReference type="InterPro" id="IPR011006">
    <property type="entry name" value="CheY-like_superfamily"/>
</dbReference>
<dbReference type="EMBL" id="CP126663">
    <property type="protein sequence ID" value="WKA07118.1"/>
    <property type="molecule type" value="Genomic_DNA"/>
</dbReference>
<dbReference type="InterPro" id="IPR006447">
    <property type="entry name" value="Myb_dom_plants"/>
</dbReference>
<keyword evidence="13" id="KW-1185">Reference proteome</keyword>
<dbReference type="SUPFAM" id="SSF46689">
    <property type="entry name" value="Homeodomain-like"/>
    <property type="match status" value="1"/>
</dbReference>
<name>A0ABY9DHA5_VITVI</name>
<feature type="region of interest" description="Disordered" evidence="9">
    <location>
        <begin position="155"/>
        <end position="203"/>
    </location>
</feature>
<dbReference type="CDD" id="cd17584">
    <property type="entry name" value="REC_typeB_ARR-like"/>
    <property type="match status" value="1"/>
</dbReference>
<dbReference type="Gene3D" id="1.10.10.60">
    <property type="entry name" value="Homeodomain-like"/>
    <property type="match status" value="1"/>
</dbReference>
<keyword evidence="4" id="KW-0805">Transcription regulation</keyword>
<keyword evidence="7" id="KW-0539">Nucleus</keyword>
<evidence type="ECO:0008006" key="14">
    <source>
        <dbReference type="Google" id="ProtNLM"/>
    </source>
</evidence>
<dbReference type="PROSITE" id="PS51294">
    <property type="entry name" value="HTH_MYB"/>
    <property type="match status" value="1"/>
</dbReference>
<organism evidence="12 13">
    <name type="scientific">Vitis vinifera</name>
    <name type="common">Grape</name>
    <dbReference type="NCBI Taxonomy" id="29760"/>
    <lineage>
        <taxon>Eukaryota</taxon>
        <taxon>Viridiplantae</taxon>
        <taxon>Streptophyta</taxon>
        <taxon>Embryophyta</taxon>
        <taxon>Tracheophyta</taxon>
        <taxon>Spermatophyta</taxon>
        <taxon>Magnoliopsida</taxon>
        <taxon>eudicotyledons</taxon>
        <taxon>Gunneridae</taxon>
        <taxon>Pentapetalae</taxon>
        <taxon>rosids</taxon>
        <taxon>Vitales</taxon>
        <taxon>Vitaceae</taxon>
        <taxon>Viteae</taxon>
        <taxon>Vitis</taxon>
    </lineage>
</organism>
<evidence type="ECO:0000256" key="5">
    <source>
        <dbReference type="ARBA" id="ARBA00023159"/>
    </source>
</evidence>
<dbReference type="PANTHER" id="PTHR43874:SF19">
    <property type="entry name" value="RESPONSE REGULATOR 23-RELATED"/>
    <property type="match status" value="1"/>
</dbReference>
<dbReference type="InterPro" id="IPR045279">
    <property type="entry name" value="ARR-like"/>
</dbReference>
<dbReference type="InterPro" id="IPR009057">
    <property type="entry name" value="Homeodomain-like_sf"/>
</dbReference>
<feature type="domain" description="Response regulatory" evidence="10">
    <location>
        <begin position="22"/>
        <end position="137"/>
    </location>
</feature>
<keyword evidence="5" id="KW-0010">Activator</keyword>
<dbReference type="PROSITE" id="PS50110">
    <property type="entry name" value="RESPONSE_REGULATORY"/>
    <property type="match status" value="1"/>
</dbReference>